<dbReference type="OrthoDB" id="5873900at2759"/>
<accession>A0A3P8BT70</accession>
<keyword evidence="2" id="KW-1133">Transmembrane helix</keyword>
<evidence type="ECO:0000313" key="4">
    <source>
        <dbReference type="EMBL" id="VDP21110.1"/>
    </source>
</evidence>
<evidence type="ECO:0000256" key="1">
    <source>
        <dbReference type="ARBA" id="ARBA00022900"/>
    </source>
</evidence>
<evidence type="ECO:0000256" key="2">
    <source>
        <dbReference type="SAM" id="Phobius"/>
    </source>
</evidence>
<organism evidence="5 6">
    <name type="scientific">Heligmosomoides polygyrus</name>
    <name type="common">Parasitic roundworm</name>
    <dbReference type="NCBI Taxonomy" id="6339"/>
    <lineage>
        <taxon>Eukaryota</taxon>
        <taxon>Metazoa</taxon>
        <taxon>Ecdysozoa</taxon>
        <taxon>Nematoda</taxon>
        <taxon>Chromadorea</taxon>
        <taxon>Rhabditida</taxon>
        <taxon>Rhabditina</taxon>
        <taxon>Rhabditomorpha</taxon>
        <taxon>Strongyloidea</taxon>
        <taxon>Heligmosomidae</taxon>
        <taxon>Heligmosomoides</taxon>
    </lineage>
</organism>
<sequence length="269" mass="27676">MAAVQSIAKKPDIRRRQPSVTTAAVLVFFASLIVLFAAFVIGTSATSYIPPGEDGETCADTLCEDGMVCVQGQTGANCMAKDPASNCELLDCASGRKCIYEEEECIPDKACFARPVCSTGGPQPSPIEQAAEMIGSNGGQSLPSEAPPGGPVGGSSVARPCGANEKVRACGALCEGKCENVGKGPIACLFICLPPACSCKDGFYRDGSGLCVTATLCQRDSPGGGQPPCLAKCSTNQHCVLSSDDSSCYNPPCPPVPTCVQNQPLRGPR</sequence>
<dbReference type="Pfam" id="PF01826">
    <property type="entry name" value="TIL"/>
    <property type="match status" value="1"/>
</dbReference>
<dbReference type="SUPFAM" id="SSF57567">
    <property type="entry name" value="Serine protease inhibitors"/>
    <property type="match status" value="1"/>
</dbReference>
<evidence type="ECO:0000313" key="6">
    <source>
        <dbReference type="WBParaSite" id="HPBE_0002063601-mRNA-1"/>
    </source>
</evidence>
<protein>
    <submittedName>
        <fullName evidence="6">TIL domain-containing protein</fullName>
    </submittedName>
</protein>
<reference evidence="4 5" key="1">
    <citation type="submission" date="2018-11" db="EMBL/GenBank/DDBJ databases">
        <authorList>
            <consortium name="Pathogen Informatics"/>
        </authorList>
    </citation>
    <scope>NUCLEOTIDE SEQUENCE [LARGE SCALE GENOMIC DNA]</scope>
</reference>
<keyword evidence="1" id="KW-0722">Serine protease inhibitor</keyword>
<proteinExistence type="predicted"/>
<name>A0A183GE93_HELPZ</name>
<keyword evidence="2" id="KW-0472">Membrane</keyword>
<dbReference type="AlphaFoldDB" id="A0A183GE93"/>
<reference evidence="6" key="2">
    <citation type="submission" date="2019-09" db="UniProtKB">
        <authorList>
            <consortium name="WormBaseParasite"/>
        </authorList>
    </citation>
    <scope>IDENTIFICATION</scope>
</reference>
<dbReference type="CDD" id="cd19941">
    <property type="entry name" value="TIL"/>
    <property type="match status" value="1"/>
</dbReference>
<keyword evidence="5" id="KW-1185">Reference proteome</keyword>
<dbReference type="GO" id="GO:0004867">
    <property type="term" value="F:serine-type endopeptidase inhibitor activity"/>
    <property type="evidence" value="ECO:0007669"/>
    <property type="project" value="UniProtKB-KW"/>
</dbReference>
<accession>A0A183GE93</accession>
<evidence type="ECO:0000313" key="5">
    <source>
        <dbReference type="Proteomes" id="UP000050761"/>
    </source>
</evidence>
<keyword evidence="2" id="KW-0812">Transmembrane</keyword>
<feature type="transmembrane region" description="Helical" evidence="2">
    <location>
        <begin position="20"/>
        <end position="41"/>
    </location>
</feature>
<feature type="domain" description="TIL" evidence="3">
    <location>
        <begin position="161"/>
        <end position="217"/>
    </location>
</feature>
<dbReference type="Gene3D" id="2.10.25.10">
    <property type="entry name" value="Laminin"/>
    <property type="match status" value="1"/>
</dbReference>
<dbReference type="InterPro" id="IPR036084">
    <property type="entry name" value="Ser_inhib-like_sf"/>
</dbReference>
<dbReference type="InterPro" id="IPR002919">
    <property type="entry name" value="TIL_dom"/>
</dbReference>
<dbReference type="Proteomes" id="UP000050761">
    <property type="component" value="Unassembled WGS sequence"/>
</dbReference>
<keyword evidence="1" id="KW-0646">Protease inhibitor</keyword>
<evidence type="ECO:0000259" key="3">
    <source>
        <dbReference type="Pfam" id="PF01826"/>
    </source>
</evidence>
<dbReference type="WBParaSite" id="HPBE_0002063601-mRNA-1">
    <property type="protein sequence ID" value="HPBE_0002063601-mRNA-1"/>
    <property type="gene ID" value="HPBE_0002063601"/>
</dbReference>
<gene>
    <name evidence="4" type="ORF">HPBE_LOCUS20635</name>
</gene>
<dbReference type="EMBL" id="UZAH01032323">
    <property type="protein sequence ID" value="VDP21110.1"/>
    <property type="molecule type" value="Genomic_DNA"/>
</dbReference>